<sequence>MPRFPRLAGIATAAVALAALAAAPTSAKEPTLTDPRVVEHFDFAAGQTPESIALEPDGSANVTFALARQVARLSPHHEPRVIAELPAVAGQNTPITETAVATGLVRAHDGTLYVNYATGTKLTGIWRISPKSHHVKQIACLPKNGFPNGLALDEHHGVLYSADSVRGTVWRVPAKGAQGHDCLKPKAWATGSKLERSAPPTGFVGANGLKVRHGAVWVTNSDKGLLLRIPVKKNGSAGKIQTRATGLTNVDDFAFTGRDDTILAALFTDNKVALVRPNGTHRVVLTAKDGLSNPSAVAVQGKTVYVTSPAFFTMQDPNLLLATLNKHHR</sequence>
<reference evidence="2 3" key="1">
    <citation type="submission" date="2016-08" db="EMBL/GenBank/DDBJ databases">
        <title>Complete genome sequence of Streptomyces agglomeratus strain 6-3-2, a novel anti-MRSA actinomycete isolated from Wuli of Tebit, China.</title>
        <authorList>
            <person name="Chen X."/>
        </authorList>
    </citation>
    <scope>NUCLEOTIDE SEQUENCE [LARGE SCALE GENOMIC DNA]</scope>
    <source>
        <strain evidence="2 3">6-3-2</strain>
    </source>
</reference>
<dbReference type="AlphaFoldDB" id="A0A1E5PAX9"/>
<dbReference type="PANTHER" id="PTHR42060:SF1">
    <property type="entry name" value="NHL REPEAT-CONTAINING PROTEIN"/>
    <property type="match status" value="1"/>
</dbReference>
<keyword evidence="3" id="KW-1185">Reference proteome</keyword>
<gene>
    <name evidence="2" type="ORF">AS594_21685</name>
</gene>
<dbReference type="PANTHER" id="PTHR42060">
    <property type="entry name" value="NHL REPEAT-CONTAINING PROTEIN-RELATED"/>
    <property type="match status" value="1"/>
</dbReference>
<evidence type="ECO:0000313" key="2">
    <source>
        <dbReference type="EMBL" id="OEJ26713.1"/>
    </source>
</evidence>
<dbReference type="OrthoDB" id="9768084at2"/>
<accession>A0A1E5PAX9</accession>
<organism evidence="2 3">
    <name type="scientific">Streptomyces agglomeratus</name>
    <dbReference type="NCBI Taxonomy" id="285458"/>
    <lineage>
        <taxon>Bacteria</taxon>
        <taxon>Bacillati</taxon>
        <taxon>Actinomycetota</taxon>
        <taxon>Actinomycetes</taxon>
        <taxon>Kitasatosporales</taxon>
        <taxon>Streptomycetaceae</taxon>
        <taxon>Streptomyces</taxon>
    </lineage>
</organism>
<dbReference type="InterPro" id="IPR052998">
    <property type="entry name" value="Hetero-Diels-Alderase-like"/>
</dbReference>
<dbReference type="SUPFAM" id="SSF63829">
    <property type="entry name" value="Calcium-dependent phosphotriesterase"/>
    <property type="match status" value="1"/>
</dbReference>
<comment type="caution">
    <text evidence="2">The sequence shown here is derived from an EMBL/GenBank/DDBJ whole genome shotgun (WGS) entry which is preliminary data.</text>
</comment>
<dbReference type="RefSeq" id="WP_069935252.1">
    <property type="nucleotide sequence ID" value="NZ_MEHJ01000001.1"/>
</dbReference>
<dbReference type="Gene3D" id="2.120.10.30">
    <property type="entry name" value="TolB, C-terminal domain"/>
    <property type="match status" value="1"/>
</dbReference>
<evidence type="ECO:0000256" key="1">
    <source>
        <dbReference type="SAM" id="SignalP"/>
    </source>
</evidence>
<evidence type="ECO:0000313" key="3">
    <source>
        <dbReference type="Proteomes" id="UP000095759"/>
    </source>
</evidence>
<dbReference type="EMBL" id="MEHJ01000001">
    <property type="protein sequence ID" value="OEJ26713.1"/>
    <property type="molecule type" value="Genomic_DNA"/>
</dbReference>
<feature type="chain" id="PRO_5009183159" description="SMP-30/Gluconolactonase/LRE-like region domain-containing protein" evidence="1">
    <location>
        <begin position="28"/>
        <end position="329"/>
    </location>
</feature>
<feature type="signal peptide" evidence="1">
    <location>
        <begin position="1"/>
        <end position="27"/>
    </location>
</feature>
<proteinExistence type="predicted"/>
<evidence type="ECO:0008006" key="4">
    <source>
        <dbReference type="Google" id="ProtNLM"/>
    </source>
</evidence>
<dbReference type="STRING" id="285458.BGM19_15280"/>
<keyword evidence="1" id="KW-0732">Signal</keyword>
<protein>
    <recommendedName>
        <fullName evidence="4">SMP-30/Gluconolactonase/LRE-like region domain-containing protein</fullName>
    </recommendedName>
</protein>
<dbReference type="InterPro" id="IPR011042">
    <property type="entry name" value="6-blade_b-propeller_TolB-like"/>
</dbReference>
<dbReference type="Proteomes" id="UP000095759">
    <property type="component" value="Unassembled WGS sequence"/>
</dbReference>
<name>A0A1E5PAX9_9ACTN</name>